<evidence type="ECO:0000259" key="1">
    <source>
        <dbReference type="Pfam" id="PF00535"/>
    </source>
</evidence>
<dbReference type="PANTHER" id="PTHR43179:SF7">
    <property type="entry name" value="RHAMNOSYLTRANSFERASE WBBL"/>
    <property type="match status" value="1"/>
</dbReference>
<dbReference type="Pfam" id="PF00535">
    <property type="entry name" value="Glycos_transf_2"/>
    <property type="match status" value="1"/>
</dbReference>
<comment type="caution">
    <text evidence="2">The sequence shown here is derived from an EMBL/GenBank/DDBJ whole genome shotgun (WGS) entry which is preliminary data.</text>
</comment>
<dbReference type="InterPro" id="IPR001173">
    <property type="entry name" value="Glyco_trans_2-like"/>
</dbReference>
<protein>
    <recommendedName>
        <fullName evidence="1">Glycosyltransferase 2-like domain-containing protein</fullName>
    </recommendedName>
</protein>
<dbReference type="Proteomes" id="UP000179233">
    <property type="component" value="Unassembled WGS sequence"/>
</dbReference>
<evidence type="ECO:0000313" key="3">
    <source>
        <dbReference type="Proteomes" id="UP000179233"/>
    </source>
</evidence>
<accession>A0A1G1VSP1</accession>
<dbReference type="EMBL" id="MHCJ01000003">
    <property type="protein sequence ID" value="OGY18416.1"/>
    <property type="molecule type" value="Genomic_DNA"/>
</dbReference>
<dbReference type="SUPFAM" id="SSF53448">
    <property type="entry name" value="Nucleotide-diphospho-sugar transferases"/>
    <property type="match status" value="1"/>
</dbReference>
<feature type="domain" description="Glycosyltransferase 2-like" evidence="1">
    <location>
        <begin position="6"/>
        <end position="115"/>
    </location>
</feature>
<dbReference type="AlphaFoldDB" id="A0A1G1VSP1"/>
<gene>
    <name evidence="2" type="ORF">A2786_02865</name>
</gene>
<dbReference type="Gene3D" id="3.90.550.10">
    <property type="entry name" value="Spore Coat Polysaccharide Biosynthesis Protein SpsA, Chain A"/>
    <property type="match status" value="1"/>
</dbReference>
<dbReference type="InterPro" id="IPR029044">
    <property type="entry name" value="Nucleotide-diphossugar_trans"/>
</dbReference>
<sequence length="293" mass="33477">MKPKVSIIIVHYRANKELFNCLSAIAQSHPKTTFEVIVVDNDVEDGIEADLRKKAPWVRYIRSRGNVGFGAGNNLGAKAAKGKYLLFLNPDTIIEKEAIDRCVQTMNARNNVGIVAPQLLMENRQVYPFQCTDTLTPLAGLMAHSVINRFFPKNPVAKKYWLSQWDRKSQRQVEAVHGAAFMVEKALFEELGGFDERFFMYFEESDFCLRARNLGRKILFEPRAKVIHLSGRSTENKGRALGIFRASRTYYFKKHFGMVTGTVTQLSFWVLDRWKIVCLLVVLLFAGMLSRNT</sequence>
<dbReference type="PANTHER" id="PTHR43179">
    <property type="entry name" value="RHAMNOSYLTRANSFERASE WBBL"/>
    <property type="match status" value="1"/>
</dbReference>
<dbReference type="CDD" id="cd04186">
    <property type="entry name" value="GT_2_like_c"/>
    <property type="match status" value="1"/>
</dbReference>
<name>A0A1G1VSP1_9BACT</name>
<proteinExistence type="predicted"/>
<evidence type="ECO:0000313" key="2">
    <source>
        <dbReference type="EMBL" id="OGY18416.1"/>
    </source>
</evidence>
<reference evidence="2 3" key="1">
    <citation type="journal article" date="2016" name="Nat. Commun.">
        <title>Thousands of microbial genomes shed light on interconnected biogeochemical processes in an aquifer system.</title>
        <authorList>
            <person name="Anantharaman K."/>
            <person name="Brown C.T."/>
            <person name="Hug L.A."/>
            <person name="Sharon I."/>
            <person name="Castelle C.J."/>
            <person name="Probst A.J."/>
            <person name="Thomas B.C."/>
            <person name="Singh A."/>
            <person name="Wilkins M.J."/>
            <person name="Karaoz U."/>
            <person name="Brodie E.L."/>
            <person name="Williams K.H."/>
            <person name="Hubbard S.S."/>
            <person name="Banfield J.F."/>
        </authorList>
    </citation>
    <scope>NUCLEOTIDE SEQUENCE [LARGE SCALE GENOMIC DNA]</scope>
</reference>
<organism evidence="2 3">
    <name type="scientific">Candidatus Chisholmbacteria bacterium RIFCSPHIGHO2_01_FULL_52_32</name>
    <dbReference type="NCBI Taxonomy" id="1797591"/>
    <lineage>
        <taxon>Bacteria</taxon>
        <taxon>Candidatus Chisholmiibacteriota</taxon>
    </lineage>
</organism>